<evidence type="ECO:0000259" key="4">
    <source>
        <dbReference type="PROSITE" id="PS51123"/>
    </source>
</evidence>
<dbReference type="RefSeq" id="WP_259962296.1">
    <property type="nucleotide sequence ID" value="NZ_JAOAMV010000005.1"/>
</dbReference>
<reference evidence="5" key="1">
    <citation type="submission" date="2022-09" db="EMBL/GenBank/DDBJ databases">
        <title>The genome sequence of Tsuneonella sp. YG55.</title>
        <authorList>
            <person name="Liu Y."/>
        </authorList>
    </citation>
    <scope>NUCLEOTIDE SEQUENCE</scope>
    <source>
        <strain evidence="5">YG55</strain>
    </source>
</reference>
<keyword evidence="6" id="KW-1185">Reference proteome</keyword>
<comment type="caution">
    <text evidence="5">The sequence shown here is derived from an EMBL/GenBank/DDBJ whole genome shotgun (WGS) entry which is preliminary data.</text>
</comment>
<dbReference type="PROSITE" id="PS51123">
    <property type="entry name" value="OMPA_2"/>
    <property type="match status" value="1"/>
</dbReference>
<dbReference type="PANTHER" id="PTHR30329:SF21">
    <property type="entry name" value="LIPOPROTEIN YIAD-RELATED"/>
    <property type="match status" value="1"/>
</dbReference>
<name>A0A9X2W1V8_9SPHN</name>
<dbReference type="Pfam" id="PF00691">
    <property type="entry name" value="OmpA"/>
    <property type="match status" value="1"/>
</dbReference>
<organism evidence="5 6">
    <name type="scientific">Tsuneonella litorea</name>
    <dbReference type="NCBI Taxonomy" id="2976475"/>
    <lineage>
        <taxon>Bacteria</taxon>
        <taxon>Pseudomonadati</taxon>
        <taxon>Pseudomonadota</taxon>
        <taxon>Alphaproteobacteria</taxon>
        <taxon>Sphingomonadales</taxon>
        <taxon>Erythrobacteraceae</taxon>
        <taxon>Tsuneonella</taxon>
    </lineage>
</organism>
<feature type="signal peptide" evidence="3">
    <location>
        <begin position="1"/>
        <end position="20"/>
    </location>
</feature>
<feature type="region of interest" description="Disordered" evidence="2">
    <location>
        <begin position="66"/>
        <end position="116"/>
    </location>
</feature>
<protein>
    <submittedName>
        <fullName evidence="5">OmpA family protein</fullName>
    </submittedName>
</protein>
<keyword evidence="1" id="KW-0472">Membrane</keyword>
<gene>
    <name evidence="5" type="ORF">N0B51_10460</name>
</gene>
<evidence type="ECO:0000256" key="2">
    <source>
        <dbReference type="SAM" id="MobiDB-lite"/>
    </source>
</evidence>
<accession>A0A9X2W1V8</accession>
<feature type="chain" id="PRO_5040763838" evidence="3">
    <location>
        <begin position="21"/>
        <end position="253"/>
    </location>
</feature>
<proteinExistence type="predicted"/>
<dbReference type="InterPro" id="IPR050330">
    <property type="entry name" value="Bact_OuterMem_StrucFunc"/>
</dbReference>
<evidence type="ECO:0000256" key="3">
    <source>
        <dbReference type="SAM" id="SignalP"/>
    </source>
</evidence>
<dbReference type="Proteomes" id="UP001142648">
    <property type="component" value="Unassembled WGS sequence"/>
</dbReference>
<dbReference type="GO" id="GO:0016020">
    <property type="term" value="C:membrane"/>
    <property type="evidence" value="ECO:0007669"/>
    <property type="project" value="UniProtKB-UniRule"/>
</dbReference>
<dbReference type="AlphaFoldDB" id="A0A9X2W1V8"/>
<sequence length="253" mass="26729">MKAWYLVLSLVSGVPVAAAAQTSSEDVRAAELACQLAGLCGELAQQEADRDKQEIEGVETRGLPSIGALKAASKGAPSARPKTSSSRSTASQISEASRARATRTARRNIPAASVGRAPPLARTPVAALGSTAADIPESLARRAPLFITFDVNSARLTKESVTEVKSFAKALANIQASGMDKRYRIEGHTDSTGNADFNRKLSLDRAEAVREALIAEGVEASRIEVAGYGPDQPIEGYDNTDPVNRRVEAVEIK</sequence>
<dbReference type="InterPro" id="IPR036737">
    <property type="entry name" value="OmpA-like_sf"/>
</dbReference>
<feature type="compositionally biased region" description="Low complexity" evidence="2">
    <location>
        <begin position="76"/>
        <end position="96"/>
    </location>
</feature>
<evidence type="ECO:0000313" key="5">
    <source>
        <dbReference type="EMBL" id="MCT2559400.1"/>
    </source>
</evidence>
<feature type="domain" description="OmpA-like" evidence="4">
    <location>
        <begin position="136"/>
        <end position="253"/>
    </location>
</feature>
<evidence type="ECO:0000313" key="6">
    <source>
        <dbReference type="Proteomes" id="UP001142648"/>
    </source>
</evidence>
<dbReference type="PANTHER" id="PTHR30329">
    <property type="entry name" value="STATOR ELEMENT OF FLAGELLAR MOTOR COMPLEX"/>
    <property type="match status" value="1"/>
</dbReference>
<dbReference type="InterPro" id="IPR006665">
    <property type="entry name" value="OmpA-like"/>
</dbReference>
<evidence type="ECO:0000256" key="1">
    <source>
        <dbReference type="PROSITE-ProRule" id="PRU00473"/>
    </source>
</evidence>
<keyword evidence="3" id="KW-0732">Signal</keyword>
<dbReference type="SUPFAM" id="SSF103088">
    <property type="entry name" value="OmpA-like"/>
    <property type="match status" value="1"/>
</dbReference>
<dbReference type="CDD" id="cd07185">
    <property type="entry name" value="OmpA_C-like"/>
    <property type="match status" value="1"/>
</dbReference>
<dbReference type="Gene3D" id="3.30.1330.60">
    <property type="entry name" value="OmpA-like domain"/>
    <property type="match status" value="1"/>
</dbReference>
<dbReference type="EMBL" id="JAOAMV010000005">
    <property type="protein sequence ID" value="MCT2559400.1"/>
    <property type="molecule type" value="Genomic_DNA"/>
</dbReference>